<dbReference type="Pfam" id="PF11193">
    <property type="entry name" value="DUF2812"/>
    <property type="match status" value="1"/>
</dbReference>
<keyword evidence="1" id="KW-0812">Transmembrane</keyword>
<feature type="transmembrane region" description="Helical" evidence="1">
    <location>
        <begin position="147"/>
        <end position="171"/>
    </location>
</feature>
<dbReference type="EMBL" id="JBIACK010000001">
    <property type="protein sequence ID" value="MFE8700070.1"/>
    <property type="molecule type" value="Genomic_DNA"/>
</dbReference>
<organism evidence="2 3">
    <name type="scientific">Cytobacillus spartinae</name>
    <dbReference type="NCBI Taxonomy" id="3299023"/>
    <lineage>
        <taxon>Bacteria</taxon>
        <taxon>Bacillati</taxon>
        <taxon>Bacillota</taxon>
        <taxon>Bacilli</taxon>
        <taxon>Bacillales</taxon>
        <taxon>Bacillaceae</taxon>
        <taxon>Cytobacillus</taxon>
    </lineage>
</organism>
<comment type="caution">
    <text evidence="2">The sequence shown here is derived from an EMBL/GenBank/DDBJ whole genome shotgun (WGS) entry which is preliminary data.</text>
</comment>
<proteinExistence type="predicted"/>
<dbReference type="InterPro" id="IPR021359">
    <property type="entry name" value="DUF2812"/>
</dbReference>
<reference evidence="2 3" key="1">
    <citation type="submission" date="2024-08" db="EMBL/GenBank/DDBJ databases">
        <title>Two novel Cytobacillus novel species.</title>
        <authorList>
            <person name="Liu G."/>
        </authorList>
    </citation>
    <scope>NUCLEOTIDE SEQUENCE [LARGE SCALE GENOMIC DNA]</scope>
    <source>
        <strain evidence="2 3">FJAT-54145</strain>
    </source>
</reference>
<dbReference type="RefSeq" id="WP_389358808.1">
    <property type="nucleotide sequence ID" value="NZ_JBIACK010000001.1"/>
</dbReference>
<gene>
    <name evidence="2" type="ORF">ACFYKX_05460</name>
</gene>
<dbReference type="Proteomes" id="UP001601059">
    <property type="component" value="Unassembled WGS sequence"/>
</dbReference>
<keyword evidence="1" id="KW-0472">Membrane</keyword>
<sequence>MKKTKYILCWGLAFSEERDMKRLGNYAKDGWFLEKLTPFGYRLKRGKPQQIEYSLDYQNNPDQEYFLFFKETGWFHVCSIGEEIHIFQAPSGTKPIYSDQSTKIEKYAREQRQIAKVAFPALLLTLFCFFLKGSGLPSLVPKILGQISSVLIIPSFIALVFSGLPCLAYTFKIRKLKKDSI</sequence>
<keyword evidence="1" id="KW-1133">Transmembrane helix</keyword>
<accession>A0ABW6K9X0</accession>
<feature type="transmembrane region" description="Helical" evidence="1">
    <location>
        <begin position="117"/>
        <end position="135"/>
    </location>
</feature>
<evidence type="ECO:0000313" key="2">
    <source>
        <dbReference type="EMBL" id="MFE8700070.1"/>
    </source>
</evidence>
<name>A0ABW6K9X0_9BACI</name>
<evidence type="ECO:0000256" key="1">
    <source>
        <dbReference type="SAM" id="Phobius"/>
    </source>
</evidence>
<protein>
    <submittedName>
        <fullName evidence="2">DUF2812 domain-containing protein</fullName>
    </submittedName>
</protein>
<keyword evidence="3" id="KW-1185">Reference proteome</keyword>
<evidence type="ECO:0000313" key="3">
    <source>
        <dbReference type="Proteomes" id="UP001601059"/>
    </source>
</evidence>